<keyword evidence="2 7" id="KW-0820">tRNA-binding</keyword>
<dbReference type="InterPro" id="IPR018171">
    <property type="entry name" value="Pept_tRNA_hydro_CS"/>
</dbReference>
<dbReference type="RefSeq" id="WP_184709500.1">
    <property type="nucleotide sequence ID" value="NZ_JACHKZ010000018.1"/>
</dbReference>
<keyword evidence="9" id="KW-1185">Reference proteome</keyword>
<dbReference type="Proteomes" id="UP000562492">
    <property type="component" value="Unassembled WGS sequence"/>
</dbReference>
<name>A0ABR6RI78_9BURK</name>
<accession>A0ABR6RI78</accession>
<dbReference type="EMBL" id="JACHKZ010000018">
    <property type="protein sequence ID" value="MBB6578758.1"/>
    <property type="molecule type" value="Genomic_DNA"/>
</dbReference>
<comment type="function">
    <text evidence="7">Hydrolyzes ribosome-free peptidyl-tRNAs (with 1 or more amino acids incorporated), which drop off the ribosome during protein synthesis, or as a result of ribosome stalling.</text>
</comment>
<comment type="function">
    <text evidence="7">Catalyzes the release of premature peptidyl moieties from peptidyl-tRNA molecules trapped in stalled 50S ribosomal subunits, and thus maintains levels of free tRNAs and 50S ribosomes.</text>
</comment>
<comment type="caution">
    <text evidence="8">The sequence shown here is derived from an EMBL/GenBank/DDBJ whole genome shotgun (WGS) entry which is preliminary data.</text>
</comment>
<feature type="site" description="Stabilizes the basic form of H active site to accept a proton" evidence="7">
    <location>
        <position position="93"/>
    </location>
</feature>
<keyword evidence="3 7" id="KW-0378">Hydrolase</keyword>
<dbReference type="InterPro" id="IPR036416">
    <property type="entry name" value="Pept_tRNA_hydro_sf"/>
</dbReference>
<comment type="catalytic activity">
    <reaction evidence="7">
        <text>an N-acyl-L-alpha-aminoacyl-tRNA + H2O = an N-acyl-L-amino acid + a tRNA + H(+)</text>
        <dbReference type="Rhea" id="RHEA:54448"/>
        <dbReference type="Rhea" id="RHEA-COMP:10123"/>
        <dbReference type="Rhea" id="RHEA-COMP:13883"/>
        <dbReference type="ChEBI" id="CHEBI:15377"/>
        <dbReference type="ChEBI" id="CHEBI:15378"/>
        <dbReference type="ChEBI" id="CHEBI:59874"/>
        <dbReference type="ChEBI" id="CHEBI:78442"/>
        <dbReference type="ChEBI" id="CHEBI:138191"/>
        <dbReference type="EC" id="3.1.1.29"/>
    </reaction>
</comment>
<evidence type="ECO:0000256" key="5">
    <source>
        <dbReference type="ARBA" id="ARBA00038063"/>
    </source>
</evidence>
<feature type="binding site" evidence="7">
    <location>
        <position position="15"/>
    </location>
    <ligand>
        <name>tRNA</name>
        <dbReference type="ChEBI" id="CHEBI:17843"/>
    </ligand>
</feature>
<gene>
    <name evidence="7" type="primary">pth</name>
    <name evidence="8" type="ORF">HNP33_002857</name>
</gene>
<dbReference type="HAMAP" id="MF_00083">
    <property type="entry name" value="Pept_tRNA_hydro_bact"/>
    <property type="match status" value="1"/>
</dbReference>
<evidence type="ECO:0000256" key="2">
    <source>
        <dbReference type="ARBA" id="ARBA00022555"/>
    </source>
</evidence>
<reference evidence="8 9" key="1">
    <citation type="submission" date="2020-08" db="EMBL/GenBank/DDBJ databases">
        <title>Functional genomics of gut bacteria from endangered species of beetles.</title>
        <authorList>
            <person name="Carlos-Shanley C."/>
        </authorList>
    </citation>
    <scope>NUCLEOTIDE SEQUENCE [LARGE SCALE GENOMIC DNA]</scope>
    <source>
        <strain evidence="8 9">S00124</strain>
    </source>
</reference>
<dbReference type="GO" id="GO:0004045">
    <property type="term" value="F:peptidyl-tRNA hydrolase activity"/>
    <property type="evidence" value="ECO:0007669"/>
    <property type="project" value="UniProtKB-EC"/>
</dbReference>
<dbReference type="PANTHER" id="PTHR17224">
    <property type="entry name" value="PEPTIDYL-TRNA HYDROLASE"/>
    <property type="match status" value="1"/>
</dbReference>
<feature type="binding site" evidence="7">
    <location>
        <position position="114"/>
    </location>
    <ligand>
        <name>tRNA</name>
        <dbReference type="ChEBI" id="CHEBI:17843"/>
    </ligand>
</feature>
<comment type="subcellular location">
    <subcellularLocation>
        <location evidence="7">Cytoplasm</location>
    </subcellularLocation>
</comment>
<proteinExistence type="inferred from homology"/>
<keyword evidence="4 7" id="KW-0694">RNA-binding</keyword>
<feature type="active site" description="Proton acceptor" evidence="7">
    <location>
        <position position="20"/>
    </location>
</feature>
<evidence type="ECO:0000313" key="9">
    <source>
        <dbReference type="Proteomes" id="UP000562492"/>
    </source>
</evidence>
<evidence type="ECO:0000256" key="4">
    <source>
        <dbReference type="ARBA" id="ARBA00022884"/>
    </source>
</evidence>
<dbReference type="PROSITE" id="PS01196">
    <property type="entry name" value="PEPT_TRNA_HYDROL_2"/>
    <property type="match status" value="1"/>
</dbReference>
<evidence type="ECO:0000256" key="7">
    <source>
        <dbReference type="HAMAP-Rule" id="MF_00083"/>
    </source>
</evidence>
<evidence type="ECO:0000256" key="6">
    <source>
        <dbReference type="ARBA" id="ARBA00050038"/>
    </source>
</evidence>
<feature type="binding site" evidence="7">
    <location>
        <position position="68"/>
    </location>
    <ligand>
        <name>tRNA</name>
        <dbReference type="ChEBI" id="CHEBI:17843"/>
    </ligand>
</feature>
<dbReference type="SUPFAM" id="SSF53178">
    <property type="entry name" value="Peptidyl-tRNA hydrolase-like"/>
    <property type="match status" value="1"/>
</dbReference>
<feature type="binding site" evidence="7">
    <location>
        <position position="66"/>
    </location>
    <ligand>
        <name>tRNA</name>
        <dbReference type="ChEBI" id="CHEBI:17843"/>
    </ligand>
</feature>
<keyword evidence="7" id="KW-0963">Cytoplasm</keyword>
<feature type="site" description="Discriminates between blocked and unblocked aminoacyl-tRNA" evidence="7">
    <location>
        <position position="10"/>
    </location>
</feature>
<sequence>MIKLFVGLGNPGPEYEGTRHNAGFWWIDALASHLRVQLVPDRNYFGLVARTTVQGESIWLLEPQTFMNLSGKSVGTLARFFKIKPEEVLVVHDELDLPPGQVKLKKGGGHGGHNGLRDIHAQLGSPDYWRLRIGIGHPGNKEEVPHWVLRKPAPDQRTLIEDSIIHSMQAAPELLSGDMEKATLKIHTTKPARPKPPRPAGT</sequence>
<dbReference type="Pfam" id="PF01195">
    <property type="entry name" value="Pept_tRNA_hydro"/>
    <property type="match status" value="1"/>
</dbReference>
<comment type="subunit">
    <text evidence="7">Monomer.</text>
</comment>
<dbReference type="CDD" id="cd00462">
    <property type="entry name" value="PTH"/>
    <property type="match status" value="1"/>
</dbReference>
<dbReference type="InterPro" id="IPR001328">
    <property type="entry name" value="Pept_tRNA_hydro"/>
</dbReference>
<comment type="similarity">
    <text evidence="5 7">Belongs to the PTH family.</text>
</comment>
<evidence type="ECO:0000256" key="1">
    <source>
        <dbReference type="ARBA" id="ARBA00013260"/>
    </source>
</evidence>
<dbReference type="EC" id="3.1.1.29" evidence="1 7"/>
<dbReference type="Gene3D" id="3.40.50.1470">
    <property type="entry name" value="Peptidyl-tRNA hydrolase"/>
    <property type="match status" value="1"/>
</dbReference>
<organism evidence="8 9">
    <name type="scientific">Comamonas odontotermitis</name>
    <dbReference type="NCBI Taxonomy" id="379895"/>
    <lineage>
        <taxon>Bacteria</taxon>
        <taxon>Pseudomonadati</taxon>
        <taxon>Pseudomonadota</taxon>
        <taxon>Betaproteobacteria</taxon>
        <taxon>Burkholderiales</taxon>
        <taxon>Comamonadaceae</taxon>
        <taxon>Comamonas</taxon>
    </lineage>
</organism>
<protein>
    <recommendedName>
        <fullName evidence="6 7">Peptidyl-tRNA hydrolase</fullName>
        <shortName evidence="7">Pth</shortName>
        <ecNumber evidence="1 7">3.1.1.29</ecNumber>
    </recommendedName>
</protein>
<evidence type="ECO:0000313" key="8">
    <source>
        <dbReference type="EMBL" id="MBB6578758.1"/>
    </source>
</evidence>
<dbReference type="NCBIfam" id="TIGR00447">
    <property type="entry name" value="pth"/>
    <property type="match status" value="1"/>
</dbReference>
<evidence type="ECO:0000256" key="3">
    <source>
        <dbReference type="ARBA" id="ARBA00022801"/>
    </source>
</evidence>
<dbReference type="PANTHER" id="PTHR17224:SF1">
    <property type="entry name" value="PEPTIDYL-TRNA HYDROLASE"/>
    <property type="match status" value="1"/>
</dbReference>